<accession>A0ACC0K1U4</accession>
<protein>
    <submittedName>
        <fullName evidence="1">Uncharacterized protein</fullName>
    </submittedName>
</protein>
<dbReference type="Proteomes" id="UP001064048">
    <property type="component" value="Chromosome Z"/>
</dbReference>
<organism evidence="1 2">
    <name type="scientific">Choristoneura fumiferana</name>
    <name type="common">Spruce budworm moth</name>
    <name type="synonym">Archips fumiferana</name>
    <dbReference type="NCBI Taxonomy" id="7141"/>
    <lineage>
        <taxon>Eukaryota</taxon>
        <taxon>Metazoa</taxon>
        <taxon>Ecdysozoa</taxon>
        <taxon>Arthropoda</taxon>
        <taxon>Hexapoda</taxon>
        <taxon>Insecta</taxon>
        <taxon>Pterygota</taxon>
        <taxon>Neoptera</taxon>
        <taxon>Endopterygota</taxon>
        <taxon>Lepidoptera</taxon>
        <taxon>Glossata</taxon>
        <taxon>Ditrysia</taxon>
        <taxon>Tortricoidea</taxon>
        <taxon>Tortricidae</taxon>
        <taxon>Tortricinae</taxon>
        <taxon>Choristoneura</taxon>
    </lineage>
</organism>
<sequence length="105" mass="12025">MYQIHEDRGLLQGTRDKHRPAINIIDSRSVIRPMIDVSKLLMKTFNHCYALRAEKRYGDVRRVRSANHAHAHTLTQPVRPPPRAPRRAPLSPHHLGKLSTPGKLT</sequence>
<proteinExistence type="predicted"/>
<keyword evidence="2" id="KW-1185">Reference proteome</keyword>
<evidence type="ECO:0000313" key="2">
    <source>
        <dbReference type="Proteomes" id="UP001064048"/>
    </source>
</evidence>
<evidence type="ECO:0000313" key="1">
    <source>
        <dbReference type="EMBL" id="KAI8430451.1"/>
    </source>
</evidence>
<name>A0ACC0K1U4_CHOFU</name>
<dbReference type="EMBL" id="CM046131">
    <property type="protein sequence ID" value="KAI8430451.1"/>
    <property type="molecule type" value="Genomic_DNA"/>
</dbReference>
<comment type="caution">
    <text evidence="1">The sequence shown here is derived from an EMBL/GenBank/DDBJ whole genome shotgun (WGS) entry which is preliminary data.</text>
</comment>
<reference evidence="1 2" key="1">
    <citation type="journal article" date="2022" name="Genome Biol. Evol.">
        <title>The Spruce Budworm Genome: Reconstructing the Evolutionary History of Antifreeze Proteins.</title>
        <authorList>
            <person name="Beliveau C."/>
            <person name="Gagne P."/>
            <person name="Picq S."/>
            <person name="Vernygora O."/>
            <person name="Keeling C.I."/>
            <person name="Pinkney K."/>
            <person name="Doucet D."/>
            <person name="Wen F."/>
            <person name="Johnston J.S."/>
            <person name="Maaroufi H."/>
            <person name="Boyle B."/>
            <person name="Laroche J."/>
            <person name="Dewar K."/>
            <person name="Juretic N."/>
            <person name="Blackburn G."/>
            <person name="Nisole A."/>
            <person name="Brunet B."/>
            <person name="Brandao M."/>
            <person name="Lumley L."/>
            <person name="Duan J."/>
            <person name="Quan G."/>
            <person name="Lucarotti C.J."/>
            <person name="Roe A.D."/>
            <person name="Sperling F.A.H."/>
            <person name="Levesque R.C."/>
            <person name="Cusson M."/>
        </authorList>
    </citation>
    <scope>NUCLEOTIDE SEQUENCE [LARGE SCALE GENOMIC DNA]</scope>
    <source>
        <strain evidence="1">Glfc:IPQL:Cfum</strain>
    </source>
</reference>
<gene>
    <name evidence="1" type="ORF">MSG28_000723</name>
</gene>